<dbReference type="PANTHER" id="PTHR10587">
    <property type="entry name" value="GLYCOSYL TRANSFERASE-RELATED"/>
    <property type="match status" value="1"/>
</dbReference>
<sequence>MYLVKTPWLLKKLYPHLTWDSDRSTRCIYLTFDDGPIPIVTPFVLNILKQYNAKATFFCIGDNIRKHPDVFEQVKADGHAIGNHTYNHLKGWDTTDKTYVDNFLEADKIIGGNMFRPPYGRIKRSQSKLIKETHPHMQFIMWNVLSGDFDTSLKPEKCLQNVIKNTASGDIVLFHDSLKAFDRLAYALPRAMEYWAAQGYNFSLVPAESALY</sequence>
<gene>
    <name evidence="4" type="ORF">ACFSYC_13015</name>
</gene>
<protein>
    <submittedName>
        <fullName evidence="4">Polysaccharide deacetylase family protein</fullName>
        <ecNumber evidence="4">3.-.-.-</ecNumber>
    </submittedName>
</protein>
<accession>A0ABW5XPB5</accession>
<dbReference type="InterPro" id="IPR002509">
    <property type="entry name" value="NODB_dom"/>
</dbReference>
<dbReference type="RefSeq" id="WP_377128255.1">
    <property type="nucleotide sequence ID" value="NZ_JBHUON010000015.1"/>
</dbReference>
<name>A0ABW5XPB5_9SPHI</name>
<dbReference type="Pfam" id="PF01522">
    <property type="entry name" value="Polysacc_deac_1"/>
    <property type="match status" value="1"/>
</dbReference>
<dbReference type="GO" id="GO:0016787">
    <property type="term" value="F:hydrolase activity"/>
    <property type="evidence" value="ECO:0007669"/>
    <property type="project" value="UniProtKB-KW"/>
</dbReference>
<proteinExistence type="predicted"/>
<dbReference type="CDD" id="cd10917">
    <property type="entry name" value="CE4_NodB_like_6s_7s"/>
    <property type="match status" value="1"/>
</dbReference>
<dbReference type="PANTHER" id="PTHR10587:SF133">
    <property type="entry name" value="CHITIN DEACETYLASE 1-RELATED"/>
    <property type="match status" value="1"/>
</dbReference>
<dbReference type="InterPro" id="IPR011330">
    <property type="entry name" value="Glyco_hydro/deAcase_b/a-brl"/>
</dbReference>
<reference evidence="5" key="1">
    <citation type="journal article" date="2019" name="Int. J. Syst. Evol. Microbiol.">
        <title>The Global Catalogue of Microorganisms (GCM) 10K type strain sequencing project: providing services to taxonomists for standard genome sequencing and annotation.</title>
        <authorList>
            <consortium name="The Broad Institute Genomics Platform"/>
            <consortium name="The Broad Institute Genome Sequencing Center for Infectious Disease"/>
            <person name="Wu L."/>
            <person name="Ma J."/>
        </authorList>
    </citation>
    <scope>NUCLEOTIDE SEQUENCE [LARGE SCALE GENOMIC DNA]</scope>
    <source>
        <strain evidence="5">KCTC 52232</strain>
    </source>
</reference>
<dbReference type="EC" id="3.-.-.-" evidence="4"/>
<evidence type="ECO:0000313" key="4">
    <source>
        <dbReference type="EMBL" id="MFD2865614.1"/>
    </source>
</evidence>
<comment type="caution">
    <text evidence="4">The sequence shown here is derived from an EMBL/GenBank/DDBJ whole genome shotgun (WGS) entry which is preliminary data.</text>
</comment>
<evidence type="ECO:0000259" key="3">
    <source>
        <dbReference type="PROSITE" id="PS51677"/>
    </source>
</evidence>
<feature type="domain" description="NodB homology" evidence="3">
    <location>
        <begin position="26"/>
        <end position="203"/>
    </location>
</feature>
<keyword evidence="5" id="KW-1185">Reference proteome</keyword>
<keyword evidence="1" id="KW-0479">Metal-binding</keyword>
<dbReference type="SUPFAM" id="SSF88713">
    <property type="entry name" value="Glycoside hydrolase/deacetylase"/>
    <property type="match status" value="1"/>
</dbReference>
<keyword evidence="2 4" id="KW-0378">Hydrolase</keyword>
<evidence type="ECO:0000256" key="1">
    <source>
        <dbReference type="ARBA" id="ARBA00022723"/>
    </source>
</evidence>
<dbReference type="InterPro" id="IPR050248">
    <property type="entry name" value="Polysacc_deacetylase_ArnD"/>
</dbReference>
<organism evidence="4 5">
    <name type="scientific">Mucilaginibacter antarcticus</name>
    <dbReference type="NCBI Taxonomy" id="1855725"/>
    <lineage>
        <taxon>Bacteria</taxon>
        <taxon>Pseudomonadati</taxon>
        <taxon>Bacteroidota</taxon>
        <taxon>Sphingobacteriia</taxon>
        <taxon>Sphingobacteriales</taxon>
        <taxon>Sphingobacteriaceae</taxon>
        <taxon>Mucilaginibacter</taxon>
    </lineage>
</organism>
<dbReference type="Proteomes" id="UP001597601">
    <property type="component" value="Unassembled WGS sequence"/>
</dbReference>
<dbReference type="EMBL" id="JBHUON010000015">
    <property type="protein sequence ID" value="MFD2865614.1"/>
    <property type="molecule type" value="Genomic_DNA"/>
</dbReference>
<dbReference type="Gene3D" id="3.20.20.370">
    <property type="entry name" value="Glycoside hydrolase/deacetylase"/>
    <property type="match status" value="1"/>
</dbReference>
<evidence type="ECO:0000313" key="5">
    <source>
        <dbReference type="Proteomes" id="UP001597601"/>
    </source>
</evidence>
<evidence type="ECO:0000256" key="2">
    <source>
        <dbReference type="ARBA" id="ARBA00022801"/>
    </source>
</evidence>
<dbReference type="PROSITE" id="PS51677">
    <property type="entry name" value="NODB"/>
    <property type="match status" value="1"/>
</dbReference>